<dbReference type="SUPFAM" id="SSF55781">
    <property type="entry name" value="GAF domain-like"/>
    <property type="match status" value="1"/>
</dbReference>
<protein>
    <recommendedName>
        <fullName evidence="1">GAF domain-containing protein</fullName>
    </recommendedName>
</protein>
<comment type="caution">
    <text evidence="2">The sequence shown here is derived from an EMBL/GenBank/DDBJ whole genome shotgun (WGS) entry which is preliminary data.</text>
</comment>
<evidence type="ECO:0000313" key="2">
    <source>
        <dbReference type="EMBL" id="PFG71497.1"/>
    </source>
</evidence>
<feature type="domain" description="GAF" evidence="1">
    <location>
        <begin position="24"/>
        <end position="159"/>
    </location>
</feature>
<dbReference type="InterPro" id="IPR003018">
    <property type="entry name" value="GAF"/>
</dbReference>
<name>A0A7Z1K3P1_9PSED</name>
<reference evidence="2 3" key="1">
    <citation type="submission" date="2017-09" db="EMBL/GenBank/DDBJ databases">
        <authorList>
            <person name="DeBolt S."/>
            <person name="Huntemann M."/>
            <person name="Clum A."/>
            <person name="Pillay M."/>
            <person name="Palaniappan K."/>
            <person name="Varghese N."/>
            <person name="Mikhailova N."/>
            <person name="Stamatis D."/>
            <person name="Reddy T."/>
            <person name="Daum C."/>
            <person name="Shapiro N."/>
            <person name="Ivanova N."/>
            <person name="Kyrpides N."/>
            <person name="Woyke T."/>
        </authorList>
    </citation>
    <scope>NUCLEOTIDE SEQUENCE [LARGE SCALE GENOMIC DNA]</scope>
    <source>
        <strain evidence="2 3">A2-S9</strain>
    </source>
</reference>
<proteinExistence type="predicted"/>
<gene>
    <name evidence="2" type="ORF">DM05_1855</name>
</gene>
<dbReference type="EMBL" id="PDJN01000001">
    <property type="protein sequence ID" value="PFG71497.1"/>
    <property type="molecule type" value="Genomic_DNA"/>
</dbReference>
<dbReference type="Pfam" id="PF01590">
    <property type="entry name" value="GAF"/>
    <property type="match status" value="1"/>
</dbReference>
<sequence length="170" mass="19171">MKNFTNSSSFLSPEEREAIAEIEAAMSAVQLITRLTKLKFAAIEKITEKNWVACSITDDFYDGRTQSGAIPPKLDLCREAKNKGQIFIYQKHKLNNFSYECEILRKDGFGGYISSPIVLSDGYVYGFLWAVAPQLSTAFETNETLDTLRLFSRLVASAIELQIRHPEQSC</sequence>
<evidence type="ECO:0000259" key="1">
    <source>
        <dbReference type="Pfam" id="PF01590"/>
    </source>
</evidence>
<dbReference type="AlphaFoldDB" id="A0A7Z1K3P1"/>
<reference evidence="2 3" key="2">
    <citation type="submission" date="2017-10" db="EMBL/GenBank/DDBJ databases">
        <title>Bacterial endophytes that colonize and modify switchgrass growth.</title>
        <authorList>
            <person name="Debolt S."/>
        </authorList>
    </citation>
    <scope>NUCLEOTIDE SEQUENCE [LARGE SCALE GENOMIC DNA]</scope>
    <source>
        <strain evidence="2 3">A2-S9</strain>
    </source>
</reference>
<dbReference type="RefSeq" id="WP_141543019.1">
    <property type="nucleotide sequence ID" value="NZ_PDJN01000001.1"/>
</dbReference>
<dbReference type="Proteomes" id="UP000221580">
    <property type="component" value="Unassembled WGS sequence"/>
</dbReference>
<accession>A0A7Z1K3P1</accession>
<evidence type="ECO:0000313" key="3">
    <source>
        <dbReference type="Proteomes" id="UP000221580"/>
    </source>
</evidence>
<organism evidence="2 3">
    <name type="scientific">Pseudomonas poae</name>
    <dbReference type="NCBI Taxonomy" id="200451"/>
    <lineage>
        <taxon>Bacteria</taxon>
        <taxon>Pseudomonadati</taxon>
        <taxon>Pseudomonadota</taxon>
        <taxon>Gammaproteobacteria</taxon>
        <taxon>Pseudomonadales</taxon>
        <taxon>Pseudomonadaceae</taxon>
        <taxon>Pseudomonas</taxon>
    </lineage>
</organism>